<organism evidence="2 3">
    <name type="scientific">Tritrichomonas musculus</name>
    <dbReference type="NCBI Taxonomy" id="1915356"/>
    <lineage>
        <taxon>Eukaryota</taxon>
        <taxon>Metamonada</taxon>
        <taxon>Parabasalia</taxon>
        <taxon>Tritrichomonadida</taxon>
        <taxon>Tritrichomonadidae</taxon>
        <taxon>Tritrichomonas</taxon>
    </lineage>
</organism>
<dbReference type="InterPro" id="IPR005225">
    <property type="entry name" value="Small_GTP-bd"/>
</dbReference>
<dbReference type="NCBIfam" id="TIGR00231">
    <property type="entry name" value="small_GTP"/>
    <property type="match status" value="1"/>
</dbReference>
<dbReference type="SMART" id="SM00176">
    <property type="entry name" value="RAN"/>
    <property type="match status" value="1"/>
</dbReference>
<dbReference type="PANTHER" id="PTHR47978">
    <property type="match status" value="1"/>
</dbReference>
<evidence type="ECO:0000313" key="2">
    <source>
        <dbReference type="EMBL" id="KAK8897156.1"/>
    </source>
</evidence>
<dbReference type="PRINTS" id="PR00449">
    <property type="entry name" value="RASTRNSFRMNG"/>
</dbReference>
<keyword evidence="3" id="KW-1185">Reference proteome</keyword>
<dbReference type="PROSITE" id="PS51419">
    <property type="entry name" value="RAB"/>
    <property type="match status" value="1"/>
</dbReference>
<sequence length="204" mass="22723">MNDENETVKIKIVLIGGPSVGKTSLIRYFVEGSTPFDTKPTLQLAYQNKDIEINNTPVRLNICDTAGQEKFQSVAPNFYRTSDAAMIVFDITQPSSFEKAKEWLDELSAAMPDTFIILIVGNKNDLTDRRVSYEEAMEYASANGVSYMESSAHTGDGVENCFYYLTKEVLSKKASTPEFTTEVVDISQPTIQQPVNDEKKKGCC</sequence>
<reference evidence="2 3" key="1">
    <citation type="submission" date="2024-04" db="EMBL/GenBank/DDBJ databases">
        <title>Tritrichomonas musculus Genome.</title>
        <authorList>
            <person name="Alves-Ferreira E."/>
            <person name="Grigg M."/>
            <person name="Lorenzi H."/>
            <person name="Galac M."/>
        </authorList>
    </citation>
    <scope>NUCLEOTIDE SEQUENCE [LARGE SCALE GENOMIC DNA]</scope>
    <source>
        <strain evidence="2 3">EAF2021</strain>
    </source>
</reference>
<dbReference type="Pfam" id="PF00071">
    <property type="entry name" value="Ras"/>
    <property type="match status" value="1"/>
</dbReference>
<evidence type="ECO:0000313" key="3">
    <source>
        <dbReference type="Proteomes" id="UP001470230"/>
    </source>
</evidence>
<dbReference type="PROSITE" id="PS51421">
    <property type="entry name" value="RAS"/>
    <property type="match status" value="1"/>
</dbReference>
<dbReference type="EMBL" id="JAPFFF010000002">
    <property type="protein sequence ID" value="KAK8897156.1"/>
    <property type="molecule type" value="Genomic_DNA"/>
</dbReference>
<name>A0ABR2L263_9EUKA</name>
<dbReference type="InterPro" id="IPR001806">
    <property type="entry name" value="Small_GTPase"/>
</dbReference>
<accession>A0ABR2L263</accession>
<dbReference type="PROSITE" id="PS51420">
    <property type="entry name" value="RHO"/>
    <property type="match status" value="1"/>
</dbReference>
<dbReference type="Proteomes" id="UP001470230">
    <property type="component" value="Unassembled WGS sequence"/>
</dbReference>
<dbReference type="SMART" id="SM00174">
    <property type="entry name" value="RHO"/>
    <property type="match status" value="1"/>
</dbReference>
<protein>
    <submittedName>
        <fullName evidence="2">Ras- protein Rab-21</fullName>
    </submittedName>
</protein>
<proteinExistence type="predicted"/>
<dbReference type="InterPro" id="IPR027417">
    <property type="entry name" value="P-loop_NTPase"/>
</dbReference>
<gene>
    <name evidence="2" type="ORF">M9Y10_015090</name>
</gene>
<dbReference type="Gene3D" id="3.40.50.300">
    <property type="entry name" value="P-loop containing nucleotide triphosphate hydrolases"/>
    <property type="match status" value="1"/>
</dbReference>
<dbReference type="SMART" id="SM00173">
    <property type="entry name" value="RAS"/>
    <property type="match status" value="1"/>
</dbReference>
<keyword evidence="1" id="KW-0547">Nucleotide-binding</keyword>
<evidence type="ECO:0000256" key="1">
    <source>
        <dbReference type="ARBA" id="ARBA00022741"/>
    </source>
</evidence>
<dbReference type="SUPFAM" id="SSF52540">
    <property type="entry name" value="P-loop containing nucleoside triphosphate hydrolases"/>
    <property type="match status" value="1"/>
</dbReference>
<dbReference type="CDD" id="cd00154">
    <property type="entry name" value="Rab"/>
    <property type="match status" value="1"/>
</dbReference>
<dbReference type="SMART" id="SM00175">
    <property type="entry name" value="RAB"/>
    <property type="match status" value="1"/>
</dbReference>
<comment type="caution">
    <text evidence="2">The sequence shown here is derived from an EMBL/GenBank/DDBJ whole genome shotgun (WGS) entry which is preliminary data.</text>
</comment>